<keyword evidence="2" id="KW-0472">Membrane</keyword>
<dbReference type="Pfam" id="PF05795">
    <property type="entry name" value="Plasmodium_Vir"/>
    <property type="match status" value="1"/>
</dbReference>
<feature type="region of interest" description="Disordered" evidence="1">
    <location>
        <begin position="225"/>
        <end position="256"/>
    </location>
</feature>
<name>A0A1A8WU77_PLAOA</name>
<dbReference type="Proteomes" id="UP000078560">
    <property type="component" value="Unassembled WGS sequence"/>
</dbReference>
<evidence type="ECO:0000313" key="3">
    <source>
        <dbReference type="EMBL" id="SBS95888.1"/>
    </source>
</evidence>
<keyword evidence="2" id="KW-1133">Transmembrane helix</keyword>
<organism evidence="3 4">
    <name type="scientific">Plasmodium ovale curtisi</name>
    <dbReference type="NCBI Taxonomy" id="864141"/>
    <lineage>
        <taxon>Eukaryota</taxon>
        <taxon>Sar</taxon>
        <taxon>Alveolata</taxon>
        <taxon>Apicomplexa</taxon>
        <taxon>Aconoidasida</taxon>
        <taxon>Haemosporida</taxon>
        <taxon>Plasmodiidae</taxon>
        <taxon>Plasmodium</taxon>
        <taxon>Plasmodium (Plasmodium)</taxon>
    </lineage>
</organism>
<proteinExistence type="predicted"/>
<feature type="transmembrane region" description="Helical" evidence="2">
    <location>
        <begin position="273"/>
        <end position="292"/>
    </location>
</feature>
<accession>A0A1A8WU77</accession>
<dbReference type="AlphaFoldDB" id="A0A1A8WU77"/>
<reference evidence="4" key="1">
    <citation type="submission" date="2016-05" db="EMBL/GenBank/DDBJ databases">
        <authorList>
            <person name="Naeem Raeece"/>
        </authorList>
    </citation>
    <scope>NUCLEOTIDE SEQUENCE [LARGE SCALE GENOMIC DNA]</scope>
</reference>
<protein>
    <submittedName>
        <fullName evidence="3">PIR Superfamily Protein</fullName>
    </submittedName>
</protein>
<gene>
    <name evidence="3" type="ORF">POVCU2_0099520</name>
</gene>
<evidence type="ECO:0000313" key="4">
    <source>
        <dbReference type="Proteomes" id="UP000078560"/>
    </source>
</evidence>
<keyword evidence="2" id="KW-0812">Transmembrane</keyword>
<evidence type="ECO:0000256" key="1">
    <source>
        <dbReference type="SAM" id="MobiDB-lite"/>
    </source>
</evidence>
<dbReference type="InterPro" id="IPR008780">
    <property type="entry name" value="Plasmodium_Vir"/>
</dbReference>
<evidence type="ECO:0000256" key="2">
    <source>
        <dbReference type="SAM" id="Phobius"/>
    </source>
</evidence>
<feature type="compositionally biased region" description="Basic and acidic residues" evidence="1">
    <location>
        <begin position="241"/>
        <end position="255"/>
    </location>
</feature>
<sequence>MVPFGSREINFQAYEKSCMLQKFINRLDEADSVYYYPTDGELNSLGEPQKEIIKKVYSMLYRNYNNINSYQDYIKKPCCNYLNYWLDTQKNNYVTSELGIDDYMWQMIEKLWVNLEKTVTPFKCKRNTDKKSLEKQKNRMSLMVYCVNRDDLKSKCYNSSGLISHNYCSTLFEYIKKNYKTLVKDNQCLKYKDSNEDYEFNFNEKCTLYDISKTFPDYHIEDGKLSEKTSSRSPLPYCESSQKESEDFQEPHEGHPVQLDAETSPAYSSPWNSISYVGITIFVIFLFLIFLYKYTSLRYILPSLLIKKNKIRQYINEQAENELLEASSDIIDYNLRNDEYNFTYHRLQN</sequence>
<dbReference type="EMBL" id="FLQU01002196">
    <property type="protein sequence ID" value="SBS95888.1"/>
    <property type="molecule type" value="Genomic_DNA"/>
</dbReference>